<name>A0A6C0AWX4_9ZZZZ</name>
<evidence type="ECO:0000313" key="2">
    <source>
        <dbReference type="EMBL" id="QHS84056.1"/>
    </source>
</evidence>
<protein>
    <submittedName>
        <fullName evidence="2">Uncharacterized protein</fullName>
    </submittedName>
</protein>
<evidence type="ECO:0000256" key="1">
    <source>
        <dbReference type="SAM" id="MobiDB-lite"/>
    </source>
</evidence>
<dbReference type="EMBL" id="MN738772">
    <property type="protein sequence ID" value="QHS84056.1"/>
    <property type="molecule type" value="Genomic_DNA"/>
</dbReference>
<organism evidence="2">
    <name type="scientific">viral metagenome</name>
    <dbReference type="NCBI Taxonomy" id="1070528"/>
    <lineage>
        <taxon>unclassified sequences</taxon>
        <taxon>metagenomes</taxon>
        <taxon>organismal metagenomes</taxon>
    </lineage>
</organism>
<proteinExistence type="predicted"/>
<feature type="region of interest" description="Disordered" evidence="1">
    <location>
        <begin position="63"/>
        <end position="87"/>
    </location>
</feature>
<reference evidence="2" key="1">
    <citation type="journal article" date="2020" name="Nature">
        <title>Giant virus diversity and host interactions through global metagenomics.</title>
        <authorList>
            <person name="Schulz F."/>
            <person name="Roux S."/>
            <person name="Paez-Espino D."/>
            <person name="Jungbluth S."/>
            <person name="Walsh D.A."/>
            <person name="Denef V.J."/>
            <person name="McMahon K.D."/>
            <person name="Konstantinidis K.T."/>
            <person name="Eloe-Fadrosh E.A."/>
            <person name="Kyrpides N.C."/>
            <person name="Woyke T."/>
        </authorList>
    </citation>
    <scope>NUCLEOTIDE SEQUENCE</scope>
    <source>
        <strain evidence="2">GVMAG-S-ERX555965-48</strain>
    </source>
</reference>
<accession>A0A6C0AWX4</accession>
<sequence>MTLQKGGLALQNFIDIPSGLSSLCIPLGLHCEPYKNKSKSNYKVTINTKSINNNTFNNLINKAKSKPFKSSKKNKLKINKRTRKNRK</sequence>
<dbReference type="AlphaFoldDB" id="A0A6C0AWX4"/>